<dbReference type="AlphaFoldDB" id="A0A0G0LB58"/>
<feature type="coiled-coil region" evidence="1">
    <location>
        <begin position="39"/>
        <end position="95"/>
    </location>
</feature>
<reference evidence="3 4" key="1">
    <citation type="journal article" date="2015" name="Nature">
        <title>rRNA introns, odd ribosomes, and small enigmatic genomes across a large radiation of phyla.</title>
        <authorList>
            <person name="Brown C.T."/>
            <person name="Hug L.A."/>
            <person name="Thomas B.C."/>
            <person name="Sharon I."/>
            <person name="Castelle C.J."/>
            <person name="Singh A."/>
            <person name="Wilkins M.J."/>
            <person name="Williams K.H."/>
            <person name="Banfield J.F."/>
        </authorList>
    </citation>
    <scope>NUCLEOTIDE SEQUENCE [LARGE SCALE GENOMIC DNA]</scope>
</reference>
<protein>
    <submittedName>
        <fullName evidence="3">Uncharacterized protein</fullName>
    </submittedName>
</protein>
<evidence type="ECO:0000313" key="4">
    <source>
        <dbReference type="Proteomes" id="UP000033934"/>
    </source>
</evidence>
<organism evidence="3 4">
    <name type="scientific">Berkelbacteria bacterium GW2011_GWA2_38_9</name>
    <dbReference type="NCBI Taxonomy" id="1618334"/>
    <lineage>
        <taxon>Bacteria</taxon>
        <taxon>Candidatus Berkelbacteria</taxon>
    </lineage>
</organism>
<dbReference type="Proteomes" id="UP000033934">
    <property type="component" value="Unassembled WGS sequence"/>
</dbReference>
<evidence type="ECO:0000313" key="3">
    <source>
        <dbReference type="EMBL" id="KKQ89268.1"/>
    </source>
</evidence>
<evidence type="ECO:0000256" key="2">
    <source>
        <dbReference type="SAM" id="MobiDB-lite"/>
    </source>
</evidence>
<comment type="caution">
    <text evidence="3">The sequence shown here is derived from an EMBL/GenBank/DDBJ whole genome shotgun (WGS) entry which is preliminary data.</text>
</comment>
<name>A0A0G0LB58_9BACT</name>
<evidence type="ECO:0000256" key="1">
    <source>
        <dbReference type="SAM" id="Coils"/>
    </source>
</evidence>
<feature type="region of interest" description="Disordered" evidence="2">
    <location>
        <begin position="1"/>
        <end position="36"/>
    </location>
</feature>
<dbReference type="EMBL" id="LBVO01000030">
    <property type="protein sequence ID" value="KKQ89268.1"/>
    <property type="molecule type" value="Genomic_DNA"/>
</dbReference>
<gene>
    <name evidence="3" type="ORF">UT11_C0030G0003</name>
</gene>
<accession>A0A0G0LB58</accession>
<keyword evidence="1" id="KW-0175">Coiled coil</keyword>
<proteinExistence type="predicted"/>
<sequence length="212" mass="22927">MGWFNRKGPETPKSPELQSAQVQPEAETPMSPESPLDAKLAKLEEVNTQRNALARLEEEVGELGQITIGAPETVIAQKKVEINDLSQRIQEEEKALQVLLPEATITVEEGRTVAIIDGKKYTGPKTSTAPIRIAGAEPDESGVELASGDIPRENINLATTPANRRVVPDALEAKVGQIVSAEKTYNIDAVKPTQNPVIPDTTVEGQTVYEVK</sequence>